<evidence type="ECO:0000313" key="2">
    <source>
        <dbReference type="Proteomes" id="UP000032809"/>
    </source>
</evidence>
<keyword evidence="2" id="KW-1185">Reference proteome</keyword>
<dbReference type="EMBL" id="LN824141">
    <property type="protein sequence ID" value="CEP78068.1"/>
    <property type="molecule type" value="Genomic_DNA"/>
</dbReference>
<dbReference type="KEGG" id="dtn:DTL3_0758"/>
<accession>A0A0C7NXI0</accession>
<dbReference type="Proteomes" id="UP000032809">
    <property type="component" value="Chromosome I"/>
</dbReference>
<organism evidence="1 2">
    <name type="scientific">Defluviitoga tunisiensis</name>
    <dbReference type="NCBI Taxonomy" id="1006576"/>
    <lineage>
        <taxon>Bacteria</taxon>
        <taxon>Thermotogati</taxon>
        <taxon>Thermotogota</taxon>
        <taxon>Thermotogae</taxon>
        <taxon>Petrotogales</taxon>
        <taxon>Petrotogaceae</taxon>
        <taxon>Defluviitoga</taxon>
    </lineage>
</organism>
<dbReference type="AlphaFoldDB" id="A0A0C7NXI0"/>
<gene>
    <name evidence="1" type="ORF">DTL3_0758</name>
</gene>
<dbReference type="HOGENOM" id="CLU_1401321_0_0_0"/>
<dbReference type="STRING" id="1006576.DTL3_0758"/>
<evidence type="ECO:0000313" key="1">
    <source>
        <dbReference type="EMBL" id="CEP78068.1"/>
    </source>
</evidence>
<dbReference type="OrthoDB" id="45842at2"/>
<reference evidence="2" key="1">
    <citation type="submission" date="2014-11" db="EMBL/GenBank/DDBJ databases">
        <authorList>
            <person name="Wibberg D."/>
        </authorList>
    </citation>
    <scope>NUCLEOTIDE SEQUENCE [LARGE SCALE GENOMIC DNA]</scope>
    <source>
        <strain evidence="2">L3</strain>
    </source>
</reference>
<name>A0A0C7NXI0_DEFTU</name>
<protein>
    <submittedName>
        <fullName evidence="1">Uncharacterized protein</fullName>
    </submittedName>
</protein>
<dbReference type="RefSeq" id="WP_045087592.1">
    <property type="nucleotide sequence ID" value="NZ_LN824141.1"/>
</dbReference>
<proteinExistence type="predicted"/>
<sequence>MFKLYLAYYLEVLSDSQLETISKLKFETYERDGINKFRKEINSKKETYNVLKIFKIFEIVPGYAVQKEDIYYDFDEESREKNDLIISELGQDFLIFLLTLLENEKDSILKARENIGSMLESLSYDYMVQISLWNKYGFARLYIKQGEKDLGFIDLINRWYKTEQEYKIFFEDLLKDNRVNKLSSYFTRKEGYVKIS</sequence>